<evidence type="ECO:0000256" key="3">
    <source>
        <dbReference type="ARBA" id="ARBA00022729"/>
    </source>
</evidence>
<dbReference type="GO" id="GO:0006071">
    <property type="term" value="P:glycerol metabolic process"/>
    <property type="evidence" value="ECO:0007669"/>
    <property type="project" value="UniProtKB-KW"/>
</dbReference>
<dbReference type="AlphaFoldDB" id="A4BWN7"/>
<evidence type="ECO:0000256" key="5">
    <source>
        <dbReference type="ARBA" id="ARBA00022801"/>
    </source>
</evidence>
<dbReference type="GO" id="GO:0006629">
    <property type="term" value="P:lipid metabolic process"/>
    <property type="evidence" value="ECO:0007669"/>
    <property type="project" value="InterPro"/>
</dbReference>
<dbReference type="InterPro" id="IPR017946">
    <property type="entry name" value="PLC-like_Pdiesterase_TIM-brl"/>
</dbReference>
<comment type="similarity">
    <text evidence="1">Belongs to the glycerophosphoryl diester phosphodiesterase family.</text>
</comment>
<evidence type="ECO:0000256" key="2">
    <source>
        <dbReference type="ARBA" id="ARBA00012247"/>
    </source>
</evidence>
<comment type="catalytic activity">
    <reaction evidence="6">
        <text>a sn-glycero-3-phosphodiester + H2O = an alcohol + sn-glycerol 3-phosphate + H(+)</text>
        <dbReference type="Rhea" id="RHEA:12969"/>
        <dbReference type="ChEBI" id="CHEBI:15377"/>
        <dbReference type="ChEBI" id="CHEBI:15378"/>
        <dbReference type="ChEBI" id="CHEBI:30879"/>
        <dbReference type="ChEBI" id="CHEBI:57597"/>
        <dbReference type="ChEBI" id="CHEBI:83408"/>
        <dbReference type="EC" id="3.1.4.46"/>
    </reaction>
</comment>
<reference evidence="8 9" key="1">
    <citation type="submission" date="2006-02" db="EMBL/GenBank/DDBJ databases">
        <authorList>
            <person name="Murray A."/>
            <person name="Staley J."/>
            <person name="Ferriera S."/>
            <person name="Johnson J."/>
            <person name="Kravitz S."/>
            <person name="Halpern A."/>
            <person name="Remington K."/>
            <person name="Beeson K."/>
            <person name="Tran B."/>
            <person name="Rogers Y.-H."/>
            <person name="Friedman R."/>
            <person name="Venter J.C."/>
        </authorList>
    </citation>
    <scope>NUCLEOTIDE SEQUENCE [LARGE SCALE GENOMIC DNA]</scope>
    <source>
        <strain evidence="8 9">23-P</strain>
    </source>
</reference>
<dbReference type="NCBIfam" id="NF008354">
    <property type="entry name" value="PRK11143.1"/>
    <property type="match status" value="1"/>
</dbReference>
<evidence type="ECO:0000313" key="8">
    <source>
        <dbReference type="EMBL" id="EAR13378.1"/>
    </source>
</evidence>
<dbReference type="EC" id="3.1.4.46" evidence="2"/>
<name>A4BWN7_9FLAO</name>
<dbReference type="Proteomes" id="UP000003053">
    <property type="component" value="Unassembled WGS sequence"/>
</dbReference>
<evidence type="ECO:0000256" key="6">
    <source>
        <dbReference type="ARBA" id="ARBA00047512"/>
    </source>
</evidence>
<dbReference type="PROSITE" id="PS51257">
    <property type="entry name" value="PROKAR_LIPOPROTEIN"/>
    <property type="match status" value="1"/>
</dbReference>
<comment type="caution">
    <text evidence="8">The sequence shown here is derived from an EMBL/GenBank/DDBJ whole genome shotgun (WGS) entry which is preliminary data.</text>
</comment>
<sequence>MSYLKKIFRITAVLFILLHVLFSSCNTEKKTSTRNNKIVIAHRGASGYLPEHTMESKAMAYNMNADFIEQDVVLSKDNVPIVIHDIHLEAVTDVAVKFKERKRKDLRYYAIDFTFAELQTLKVYERFDPTTGLAIYKNRFPSTTGNFKLHSLQQEIEFIQYLNTKTGKNTGIYPEIKAPEFHKNEGKDIAVIVLNVLSNYGYKTKKDNCILQCFDAKTLKRIRKELKSELFLIQLMESDEASKKLNDFASYADGIGPYYKQILNTKVAGTFKFTSLVSEAHKLGLKVHPYTFRADDLGEFSSFKEMMQTLLIDANTDGGFTDFPDLMVAFLNAKK</sequence>
<dbReference type="Pfam" id="PF03009">
    <property type="entry name" value="GDPD"/>
    <property type="match status" value="1"/>
</dbReference>
<dbReference type="InterPro" id="IPR030395">
    <property type="entry name" value="GP_PDE_dom"/>
</dbReference>
<organism evidence="8 9">
    <name type="scientific">Polaribacter irgensii 23-P</name>
    <dbReference type="NCBI Taxonomy" id="313594"/>
    <lineage>
        <taxon>Bacteria</taxon>
        <taxon>Pseudomonadati</taxon>
        <taxon>Bacteroidota</taxon>
        <taxon>Flavobacteriia</taxon>
        <taxon>Flavobacteriales</taxon>
        <taxon>Flavobacteriaceae</taxon>
    </lineage>
</organism>
<dbReference type="PANTHER" id="PTHR43620">
    <property type="entry name" value="GLYCEROPHOSPHORYL DIESTER PHOSPHODIESTERASE"/>
    <property type="match status" value="1"/>
</dbReference>
<dbReference type="SUPFAM" id="SSF51695">
    <property type="entry name" value="PLC-like phosphodiesterases"/>
    <property type="match status" value="1"/>
</dbReference>
<keyword evidence="3" id="KW-0732">Signal</keyword>
<proteinExistence type="inferred from homology"/>
<dbReference type="eggNOG" id="COG0584">
    <property type="taxonomic scope" value="Bacteria"/>
</dbReference>
<protein>
    <recommendedName>
        <fullName evidence="2">glycerophosphodiester phosphodiesterase</fullName>
        <ecNumber evidence="2">3.1.4.46</ecNumber>
    </recommendedName>
</protein>
<dbReference type="PROSITE" id="PS51704">
    <property type="entry name" value="GP_PDE"/>
    <property type="match status" value="1"/>
</dbReference>
<keyword evidence="4" id="KW-0319">Glycerol metabolism</keyword>
<evidence type="ECO:0000256" key="1">
    <source>
        <dbReference type="ARBA" id="ARBA00007277"/>
    </source>
</evidence>
<evidence type="ECO:0000259" key="7">
    <source>
        <dbReference type="PROSITE" id="PS51704"/>
    </source>
</evidence>
<dbReference type="EMBL" id="AAOG01000001">
    <property type="protein sequence ID" value="EAR13378.1"/>
    <property type="molecule type" value="Genomic_DNA"/>
</dbReference>
<keyword evidence="9" id="KW-1185">Reference proteome</keyword>
<evidence type="ECO:0000313" key="9">
    <source>
        <dbReference type="Proteomes" id="UP000003053"/>
    </source>
</evidence>
<dbReference type="PANTHER" id="PTHR43620:SF7">
    <property type="entry name" value="GLYCEROPHOSPHODIESTER PHOSPHODIESTERASE GDPD5-RELATED"/>
    <property type="match status" value="1"/>
</dbReference>
<dbReference type="RefSeq" id="WP_004569175.1">
    <property type="nucleotide sequence ID" value="NZ_CH724148.1"/>
</dbReference>
<feature type="domain" description="GP-PDE" evidence="7">
    <location>
        <begin position="37"/>
        <end position="331"/>
    </location>
</feature>
<keyword evidence="5" id="KW-0378">Hydrolase</keyword>
<accession>A4BWN7</accession>
<dbReference type="HOGENOM" id="CLU_030226_1_0_10"/>
<dbReference type="GO" id="GO:0042597">
    <property type="term" value="C:periplasmic space"/>
    <property type="evidence" value="ECO:0007669"/>
    <property type="project" value="TreeGrafter"/>
</dbReference>
<dbReference type="GO" id="GO:0008889">
    <property type="term" value="F:glycerophosphodiester phosphodiesterase activity"/>
    <property type="evidence" value="ECO:0007669"/>
    <property type="project" value="UniProtKB-EC"/>
</dbReference>
<dbReference type="OrthoDB" id="384721at2"/>
<gene>
    <name evidence="8" type="ORF">PI23P_02752</name>
</gene>
<dbReference type="STRING" id="313594.PI23P_02752"/>
<evidence type="ECO:0000256" key="4">
    <source>
        <dbReference type="ARBA" id="ARBA00022798"/>
    </source>
</evidence>
<dbReference type="Gene3D" id="3.20.20.190">
    <property type="entry name" value="Phosphatidylinositol (PI) phosphodiesterase"/>
    <property type="match status" value="1"/>
</dbReference>